<dbReference type="Gene3D" id="3.40.50.300">
    <property type="entry name" value="P-loop containing nucleotide triphosphate hydrolases"/>
    <property type="match status" value="1"/>
</dbReference>
<dbReference type="InterPro" id="IPR027417">
    <property type="entry name" value="P-loop_NTPase"/>
</dbReference>
<protein>
    <recommendedName>
        <fullName evidence="1">Double-GTPase 2 domain-containing protein</fullName>
    </recommendedName>
</protein>
<keyword evidence="3" id="KW-1185">Reference proteome</keyword>
<feature type="domain" description="Double-GTPase 2" evidence="1">
    <location>
        <begin position="10"/>
        <end position="204"/>
    </location>
</feature>
<dbReference type="EMBL" id="RKHO01000001">
    <property type="protein sequence ID" value="ROR90036.1"/>
    <property type="molecule type" value="Genomic_DNA"/>
</dbReference>
<dbReference type="InterPro" id="IPR045528">
    <property type="entry name" value="DO-GTPase2"/>
</dbReference>
<evidence type="ECO:0000259" key="1">
    <source>
        <dbReference type="Pfam" id="PF19993"/>
    </source>
</evidence>
<dbReference type="AlphaFoldDB" id="A0A3N2CRJ3"/>
<gene>
    <name evidence="2" type="ORF">EDD33_0871</name>
</gene>
<dbReference type="Pfam" id="PF19993">
    <property type="entry name" value="DO-GTPase2"/>
    <property type="match status" value="1"/>
</dbReference>
<reference evidence="2 3" key="1">
    <citation type="submission" date="2018-11" db="EMBL/GenBank/DDBJ databases">
        <title>Sequencing the genomes of 1000 actinobacteria strains.</title>
        <authorList>
            <person name="Klenk H.-P."/>
        </authorList>
    </citation>
    <scope>NUCLEOTIDE SEQUENCE [LARGE SCALE GENOMIC DNA]</scope>
    <source>
        <strain evidence="2 3">DSM 12652</strain>
    </source>
</reference>
<accession>A0A3N2CRJ3</accession>
<sequence length="392" mass="41801">MASNKVLEQHIAVFGESGSGKTVMLSSFYGSEQEPQNIKEGAFNVVAEDAGQGTRLHQNYLGMKNSATLPDATKFTATSYRFLLKLKGESESKPLKAKPFDALRLVWHDYPGEWFEQDVSGPEEASRRVEAFRALLASHVALLLVDGQKLLDNAGQEERYLKSLLSNVRNSLVLLRDDLLSEGKPLVTFPRIWVVALSKSDLLPDLDVNGFKELIIEKVGDEIAGLGGVLSGLVESDGALSVGEDFVLISSAKFSPGAIEVAQRVGIDLVLPMAAVLPLERHLRWARADKLTTGVAKKLVGNAEVVAAAIGVASGVVAKLISKKSKIAGAVGLVLSGLTPKLEDVIKSAGAKLEAVDAAAATKRQNLAATLDGFRIDLDVGEEKAVLLRSPG</sequence>
<name>A0A3N2CRJ3_9ACTN</name>
<dbReference type="OrthoDB" id="4476065at2"/>
<evidence type="ECO:0000313" key="2">
    <source>
        <dbReference type="EMBL" id="ROR90036.1"/>
    </source>
</evidence>
<organism evidence="2 3">
    <name type="scientific">Nocardioides aurantiacus</name>
    <dbReference type="NCBI Taxonomy" id="86796"/>
    <lineage>
        <taxon>Bacteria</taxon>
        <taxon>Bacillati</taxon>
        <taxon>Actinomycetota</taxon>
        <taxon>Actinomycetes</taxon>
        <taxon>Propionibacteriales</taxon>
        <taxon>Nocardioidaceae</taxon>
        <taxon>Nocardioides</taxon>
    </lineage>
</organism>
<proteinExistence type="predicted"/>
<evidence type="ECO:0000313" key="3">
    <source>
        <dbReference type="Proteomes" id="UP000281738"/>
    </source>
</evidence>
<dbReference type="Proteomes" id="UP000281738">
    <property type="component" value="Unassembled WGS sequence"/>
</dbReference>
<dbReference type="SUPFAM" id="SSF52540">
    <property type="entry name" value="P-loop containing nucleoside triphosphate hydrolases"/>
    <property type="match status" value="1"/>
</dbReference>
<comment type="caution">
    <text evidence="2">The sequence shown here is derived from an EMBL/GenBank/DDBJ whole genome shotgun (WGS) entry which is preliminary data.</text>
</comment>
<dbReference type="RefSeq" id="WP_123389257.1">
    <property type="nucleotide sequence ID" value="NZ_RKHO01000001.1"/>
</dbReference>